<accession>D6RLS6</accession>
<dbReference type="HOGENOM" id="CLU_1722277_0_0_1"/>
<keyword evidence="3" id="KW-1185">Reference proteome</keyword>
<dbReference type="GeneID" id="9379802"/>
<dbReference type="EMBL" id="AACS02000003">
    <property type="protein sequence ID" value="EFI28275.1"/>
    <property type="molecule type" value="Genomic_DNA"/>
</dbReference>
<dbReference type="AlphaFoldDB" id="D6RLS6"/>
<name>D6RLS6_COPC7</name>
<dbReference type="Proteomes" id="UP000001861">
    <property type="component" value="Unassembled WGS sequence"/>
</dbReference>
<organism evidence="2 3">
    <name type="scientific">Coprinopsis cinerea (strain Okayama-7 / 130 / ATCC MYA-4618 / FGSC 9003)</name>
    <name type="common">Inky cap fungus</name>
    <name type="synonym">Hormographiella aspergillata</name>
    <dbReference type="NCBI Taxonomy" id="240176"/>
    <lineage>
        <taxon>Eukaryota</taxon>
        <taxon>Fungi</taxon>
        <taxon>Dikarya</taxon>
        <taxon>Basidiomycota</taxon>
        <taxon>Agaricomycotina</taxon>
        <taxon>Agaricomycetes</taxon>
        <taxon>Agaricomycetidae</taxon>
        <taxon>Agaricales</taxon>
        <taxon>Agaricineae</taxon>
        <taxon>Psathyrellaceae</taxon>
        <taxon>Coprinopsis</taxon>
    </lineage>
</organism>
<evidence type="ECO:0000313" key="2">
    <source>
        <dbReference type="EMBL" id="EFI28275.1"/>
    </source>
</evidence>
<dbReference type="InParanoid" id="D6RLS6"/>
<proteinExistence type="predicted"/>
<dbReference type="KEGG" id="cci:CC1G_14300"/>
<dbReference type="VEuPathDB" id="FungiDB:CC1G_14300"/>
<sequence length="152" mass="17174">MFPFNTRDFYEALQRSRVPDFPVSDQRDSSELVTAQSTGAQSLHNPMALDLLFREYESSNSTQGDAEKKNGLQKCQRQKPVPKRKRLINFIISYSTPSSLYSSAIRSENLAIKVVRYHGGPAAMRNVLGLILHPCSMVVFVDHPQAEEGREM</sequence>
<evidence type="ECO:0000313" key="3">
    <source>
        <dbReference type="Proteomes" id="UP000001861"/>
    </source>
</evidence>
<evidence type="ECO:0000256" key="1">
    <source>
        <dbReference type="SAM" id="MobiDB-lite"/>
    </source>
</evidence>
<feature type="region of interest" description="Disordered" evidence="1">
    <location>
        <begin position="59"/>
        <end position="78"/>
    </location>
</feature>
<dbReference type="RefSeq" id="XP_002911769.1">
    <property type="nucleotide sequence ID" value="XM_002911723.1"/>
</dbReference>
<protein>
    <submittedName>
        <fullName evidence="2">Uncharacterized protein</fullName>
    </submittedName>
</protein>
<gene>
    <name evidence="2" type="ORF">CC1G_14300</name>
</gene>
<reference evidence="2 3" key="1">
    <citation type="journal article" date="2010" name="Proc. Natl. Acad. Sci. U.S.A.">
        <title>Insights into evolution of multicellular fungi from the assembled chromosomes of the mushroom Coprinopsis cinerea (Coprinus cinereus).</title>
        <authorList>
            <person name="Stajich J.E."/>
            <person name="Wilke S.K."/>
            <person name="Ahren D."/>
            <person name="Au C.H."/>
            <person name="Birren B.W."/>
            <person name="Borodovsky M."/>
            <person name="Burns C."/>
            <person name="Canback B."/>
            <person name="Casselton L.A."/>
            <person name="Cheng C.K."/>
            <person name="Deng J."/>
            <person name="Dietrich F.S."/>
            <person name="Fargo D.C."/>
            <person name="Farman M.L."/>
            <person name="Gathman A.C."/>
            <person name="Goldberg J."/>
            <person name="Guigo R."/>
            <person name="Hoegger P.J."/>
            <person name="Hooker J.B."/>
            <person name="Huggins A."/>
            <person name="James T.Y."/>
            <person name="Kamada T."/>
            <person name="Kilaru S."/>
            <person name="Kodira C."/>
            <person name="Kues U."/>
            <person name="Kupfer D."/>
            <person name="Kwan H.S."/>
            <person name="Lomsadze A."/>
            <person name="Li W."/>
            <person name="Lilly W.W."/>
            <person name="Ma L.J."/>
            <person name="Mackey A.J."/>
            <person name="Manning G."/>
            <person name="Martin F."/>
            <person name="Muraguchi H."/>
            <person name="Natvig D.O."/>
            <person name="Palmerini H."/>
            <person name="Ramesh M.A."/>
            <person name="Rehmeyer C.J."/>
            <person name="Roe B.A."/>
            <person name="Shenoy N."/>
            <person name="Stanke M."/>
            <person name="Ter-Hovhannisyan V."/>
            <person name="Tunlid A."/>
            <person name="Velagapudi R."/>
            <person name="Vision T.J."/>
            <person name="Zeng Q."/>
            <person name="Zolan M.E."/>
            <person name="Pukkila P.J."/>
        </authorList>
    </citation>
    <scope>NUCLEOTIDE SEQUENCE [LARGE SCALE GENOMIC DNA]</scope>
    <source>
        <strain evidence="3">Okayama-7 / 130 / ATCC MYA-4618 / FGSC 9003</strain>
    </source>
</reference>
<comment type="caution">
    <text evidence="2">The sequence shown here is derived from an EMBL/GenBank/DDBJ whole genome shotgun (WGS) entry which is preliminary data.</text>
</comment>